<dbReference type="HAMAP" id="MF_02062">
    <property type="entry name" value="GltS"/>
    <property type="match status" value="1"/>
</dbReference>
<keyword evidence="1" id="KW-0769">Symport</keyword>
<comment type="subcellular location">
    <subcellularLocation>
        <location evidence="1">Cell inner membrane</location>
        <topology evidence="1">Multi-pass membrane protein</topology>
    </subcellularLocation>
</comment>
<feature type="transmembrane region" description="Helical" evidence="1">
    <location>
        <begin position="311"/>
        <end position="334"/>
    </location>
</feature>
<feature type="transmembrane region" description="Helical" evidence="1">
    <location>
        <begin position="98"/>
        <end position="125"/>
    </location>
</feature>
<keyword evidence="1" id="KW-0812">Transmembrane</keyword>
<name>A0A0P1IH04_9RHOB</name>
<evidence type="ECO:0000313" key="3">
    <source>
        <dbReference type="EMBL" id="CUJ91895.1"/>
    </source>
</evidence>
<feature type="transmembrane region" description="Helical" evidence="1">
    <location>
        <begin position="12"/>
        <end position="31"/>
    </location>
</feature>
<feature type="transmembrane region" description="Helical" evidence="1">
    <location>
        <begin position="225"/>
        <end position="246"/>
    </location>
</feature>
<keyword evidence="1" id="KW-0472">Membrane</keyword>
<dbReference type="RefSeq" id="WP_058280913.1">
    <property type="nucleotide sequence ID" value="NZ_CYUD01000003.1"/>
</dbReference>
<comment type="similarity">
    <text evidence="1">Belongs to the glutamate:Na(+) symporter (ESS) (TC 2.A.27) family.</text>
</comment>
<keyword evidence="1" id="KW-0406">Ion transport</keyword>
<dbReference type="GO" id="GO:0005886">
    <property type="term" value="C:plasma membrane"/>
    <property type="evidence" value="ECO:0007669"/>
    <property type="project" value="UniProtKB-SubCell"/>
</dbReference>
<dbReference type="STRING" id="1715692.RUE5091_01155"/>
<keyword evidence="1" id="KW-1003">Cell membrane</keyword>
<evidence type="ECO:0000256" key="1">
    <source>
        <dbReference type="HAMAP-Rule" id="MF_02062"/>
    </source>
</evidence>
<comment type="function">
    <text evidence="1">Catalyzes the sodium-dependent transport of glutamate.</text>
</comment>
<dbReference type="InterPro" id="IPR004445">
    <property type="entry name" value="GltS"/>
</dbReference>
<keyword evidence="1" id="KW-0029">Amino-acid transport</keyword>
<dbReference type="NCBIfam" id="TIGR00210">
    <property type="entry name" value="gltS"/>
    <property type="match status" value="1"/>
</dbReference>
<dbReference type="OrthoDB" id="4921038at2"/>
<keyword evidence="1" id="KW-1133">Transmembrane helix</keyword>
<dbReference type="Pfam" id="PF03616">
    <property type="entry name" value="Glt_symporter"/>
    <property type="match status" value="1"/>
</dbReference>
<keyword evidence="1" id="KW-0997">Cell inner membrane</keyword>
<keyword evidence="4" id="KW-1185">Reference proteome</keyword>
<dbReference type="AlphaFoldDB" id="A0A0P1IH04"/>
<proteinExistence type="inferred from homology"/>
<keyword evidence="1" id="KW-0739">Sodium transport</keyword>
<dbReference type="EMBL" id="CYUD01000003">
    <property type="protein sequence ID" value="CUJ91895.1"/>
    <property type="molecule type" value="Genomic_DNA"/>
</dbReference>
<evidence type="ECO:0000313" key="4">
    <source>
        <dbReference type="Proteomes" id="UP000051260"/>
    </source>
</evidence>
<dbReference type="Proteomes" id="UP000051260">
    <property type="component" value="Unassembled WGS sequence"/>
</dbReference>
<feature type="transmembrane region" description="Helical" evidence="1">
    <location>
        <begin position="282"/>
        <end position="305"/>
    </location>
</feature>
<dbReference type="GO" id="GO:0015501">
    <property type="term" value="F:glutamate:sodium symporter activity"/>
    <property type="evidence" value="ECO:0007669"/>
    <property type="project" value="UniProtKB-UniRule"/>
</dbReference>
<feature type="transmembrane region" description="Helical" evidence="1">
    <location>
        <begin position="166"/>
        <end position="188"/>
    </location>
</feature>
<feature type="transmembrane region" description="Helical" evidence="1">
    <location>
        <begin position="43"/>
        <end position="62"/>
    </location>
</feature>
<evidence type="ECO:0000256" key="2">
    <source>
        <dbReference type="NCBIfam" id="TIGR00210"/>
    </source>
</evidence>
<feature type="transmembrane region" description="Helical" evidence="1">
    <location>
        <begin position="68"/>
        <end position="86"/>
    </location>
</feature>
<keyword evidence="1" id="KW-0813">Transport</keyword>
<feature type="transmembrane region" description="Helical" evidence="1">
    <location>
        <begin position="341"/>
        <end position="365"/>
    </location>
</feature>
<accession>A0A0P1IH04</accession>
<sequence>MTEAVHEVSNLLTATLGIAVYLIGAEINARVAVLRQFNIPEPVTGGLLASFLLLFLYLVTGLELSFDLAARDFLLIVFFAGIGLNARLSDLISGGKPLLLLVILTIVTIVAQNLVGAVGAVAFGYPAQAGVLFGSASLIGGHGTAIAWAPEVGAATGLTGATELGVAVATLGLVLAALVGGPIARLLIEGKNLSPERPDEEHTVGLPDHPNEDEAKIDHLTIMRVLLHLNVAIILGLSLNEVILATGLKLPLFVPCLIMGIVVANLRAALAPKAPPVSRTPSLALISEFSLGAFLAMSLMSLQLWTIAELGLAIVVIMGAQTLFAVAFVIWVLFPVMGGNYRAAVLSAGFGGFALGATPTAIANMTAVTKRYGPSPIAFIVLPLVSAFFVDIANAIVIQTIVNF</sequence>
<reference evidence="4" key="1">
    <citation type="submission" date="2015-09" db="EMBL/GenBank/DDBJ databases">
        <authorList>
            <person name="Rodrigo-Torres L."/>
            <person name="Arahal D.R."/>
        </authorList>
    </citation>
    <scope>NUCLEOTIDE SEQUENCE [LARGE SCALE GENOMIC DNA]</scope>
    <source>
        <strain evidence="4">CECT 5091</strain>
    </source>
</reference>
<dbReference type="GO" id="GO:0015813">
    <property type="term" value="P:L-glutamate transmembrane transport"/>
    <property type="evidence" value="ECO:0007669"/>
    <property type="project" value="UniProtKB-UniRule"/>
</dbReference>
<dbReference type="PANTHER" id="PTHR36178:SF1">
    <property type="entry name" value="SODIUM_GLUTAMATE SYMPORTER"/>
    <property type="match status" value="1"/>
</dbReference>
<feature type="transmembrane region" description="Helical" evidence="1">
    <location>
        <begin position="377"/>
        <end position="398"/>
    </location>
</feature>
<feature type="transmembrane region" description="Helical" evidence="1">
    <location>
        <begin position="252"/>
        <end position="270"/>
    </location>
</feature>
<keyword evidence="1" id="KW-0915">Sodium</keyword>
<dbReference type="PANTHER" id="PTHR36178">
    <property type="entry name" value="SLR0625 PROTEIN"/>
    <property type="match status" value="1"/>
</dbReference>
<gene>
    <name evidence="3" type="primary">gltS_2</name>
    <name evidence="1" type="synonym">gltS</name>
    <name evidence="3" type="ORF">RUE5091_01155</name>
</gene>
<organism evidence="3 4">
    <name type="scientific">Ruegeria denitrificans</name>
    <dbReference type="NCBI Taxonomy" id="1715692"/>
    <lineage>
        <taxon>Bacteria</taxon>
        <taxon>Pseudomonadati</taxon>
        <taxon>Pseudomonadota</taxon>
        <taxon>Alphaproteobacteria</taxon>
        <taxon>Rhodobacterales</taxon>
        <taxon>Roseobacteraceae</taxon>
        <taxon>Ruegeria</taxon>
    </lineage>
</organism>
<protein>
    <recommendedName>
        <fullName evidence="1 2">Sodium/glutamate symporter</fullName>
    </recommendedName>
</protein>